<evidence type="ECO:0000256" key="3">
    <source>
        <dbReference type="ARBA" id="ARBA00010108"/>
    </source>
</evidence>
<evidence type="ECO:0000259" key="13">
    <source>
        <dbReference type="SMART" id="SM00904"/>
    </source>
</evidence>
<keyword evidence="15" id="KW-1185">Reference proteome</keyword>
<keyword evidence="10" id="KW-0067">ATP-binding</keyword>
<comment type="function">
    <text evidence="1">Catalyzes the phosphorylation of riboflavin (vitamin B2) to form flavin mononucleotide (FMN) coenzyme.</text>
</comment>
<dbReference type="InterPro" id="IPR023465">
    <property type="entry name" value="Riboflavin_kinase_dom_sf"/>
</dbReference>
<dbReference type="EC" id="2.7.1.26" evidence="4"/>
<evidence type="ECO:0000256" key="11">
    <source>
        <dbReference type="ARBA" id="ARBA00029960"/>
    </source>
</evidence>
<evidence type="ECO:0000256" key="12">
    <source>
        <dbReference type="SAM" id="MobiDB-lite"/>
    </source>
</evidence>
<keyword evidence="9" id="KW-0547">Nucleotide-binding</keyword>
<dbReference type="Proteomes" id="UP001163846">
    <property type="component" value="Unassembled WGS sequence"/>
</dbReference>
<feature type="region of interest" description="Disordered" evidence="12">
    <location>
        <begin position="55"/>
        <end position="105"/>
    </location>
</feature>
<evidence type="ECO:0000256" key="10">
    <source>
        <dbReference type="ARBA" id="ARBA00022840"/>
    </source>
</evidence>
<comment type="similarity">
    <text evidence="3">Belongs to the flavokinase family.</text>
</comment>
<feature type="region of interest" description="Disordered" evidence="12">
    <location>
        <begin position="1"/>
        <end position="41"/>
    </location>
</feature>
<accession>A0AA38PA62</accession>
<dbReference type="GO" id="GO:0008531">
    <property type="term" value="F:riboflavin kinase activity"/>
    <property type="evidence" value="ECO:0007669"/>
    <property type="project" value="UniProtKB-EC"/>
</dbReference>
<dbReference type="GO" id="GO:0005739">
    <property type="term" value="C:mitochondrion"/>
    <property type="evidence" value="ECO:0007669"/>
    <property type="project" value="TreeGrafter"/>
</dbReference>
<comment type="caution">
    <text evidence="14">The sequence shown here is derived from an EMBL/GenBank/DDBJ whole genome shotgun (WGS) entry which is preliminary data.</text>
</comment>
<evidence type="ECO:0000256" key="8">
    <source>
        <dbReference type="ARBA" id="ARBA00022679"/>
    </source>
</evidence>
<evidence type="ECO:0000256" key="5">
    <source>
        <dbReference type="ARBA" id="ARBA00017394"/>
    </source>
</evidence>
<dbReference type="InterPro" id="IPR023468">
    <property type="entry name" value="Riboflavin_kinase"/>
</dbReference>
<dbReference type="EMBL" id="MU806145">
    <property type="protein sequence ID" value="KAJ3839149.1"/>
    <property type="molecule type" value="Genomic_DNA"/>
</dbReference>
<dbReference type="Gene3D" id="2.40.30.30">
    <property type="entry name" value="Riboflavin kinase-like"/>
    <property type="match status" value="1"/>
</dbReference>
<evidence type="ECO:0000256" key="9">
    <source>
        <dbReference type="ARBA" id="ARBA00022741"/>
    </source>
</evidence>
<comment type="pathway">
    <text evidence="2">Cofactor biosynthesis; FMN biosynthesis; FMN from riboflavin (ATP route): step 1/1.</text>
</comment>
<evidence type="ECO:0000256" key="1">
    <source>
        <dbReference type="ARBA" id="ARBA00003572"/>
    </source>
</evidence>
<dbReference type="SUPFAM" id="SSF82114">
    <property type="entry name" value="Riboflavin kinase-like"/>
    <property type="match status" value="2"/>
</dbReference>
<dbReference type="AlphaFoldDB" id="A0AA38PA62"/>
<protein>
    <recommendedName>
        <fullName evidence="5">Riboflavin kinase</fullName>
        <ecNumber evidence="4">2.7.1.26</ecNumber>
    </recommendedName>
    <alternativeName>
        <fullName evidence="11">Flavin mononucleotide kinase 1</fullName>
    </alternativeName>
</protein>
<dbReference type="PANTHER" id="PTHR22749">
    <property type="entry name" value="RIBOFLAVIN KINASE/FMN ADENYLYLTRANSFERASE"/>
    <property type="match status" value="1"/>
</dbReference>
<evidence type="ECO:0000256" key="6">
    <source>
        <dbReference type="ARBA" id="ARBA00022630"/>
    </source>
</evidence>
<dbReference type="PANTHER" id="PTHR22749:SF6">
    <property type="entry name" value="RIBOFLAVIN KINASE"/>
    <property type="match status" value="1"/>
</dbReference>
<keyword evidence="8" id="KW-0808">Transferase</keyword>
<keyword evidence="6" id="KW-0285">Flavoprotein</keyword>
<feature type="compositionally biased region" description="Basic and acidic residues" evidence="12">
    <location>
        <begin position="76"/>
        <end position="85"/>
    </location>
</feature>
<dbReference type="GO" id="GO:0009398">
    <property type="term" value="P:FMN biosynthetic process"/>
    <property type="evidence" value="ECO:0007669"/>
    <property type="project" value="TreeGrafter"/>
</dbReference>
<organism evidence="14 15">
    <name type="scientific">Lentinula raphanica</name>
    <dbReference type="NCBI Taxonomy" id="153919"/>
    <lineage>
        <taxon>Eukaryota</taxon>
        <taxon>Fungi</taxon>
        <taxon>Dikarya</taxon>
        <taxon>Basidiomycota</taxon>
        <taxon>Agaricomycotina</taxon>
        <taxon>Agaricomycetes</taxon>
        <taxon>Agaricomycetidae</taxon>
        <taxon>Agaricales</taxon>
        <taxon>Marasmiineae</taxon>
        <taxon>Omphalotaceae</taxon>
        <taxon>Lentinula</taxon>
    </lineage>
</organism>
<dbReference type="SMART" id="SM00904">
    <property type="entry name" value="Flavokinase"/>
    <property type="match status" value="1"/>
</dbReference>
<evidence type="ECO:0000256" key="7">
    <source>
        <dbReference type="ARBA" id="ARBA00022643"/>
    </source>
</evidence>
<evidence type="ECO:0000313" key="14">
    <source>
        <dbReference type="EMBL" id="KAJ3839149.1"/>
    </source>
</evidence>
<proteinExistence type="inferred from homology"/>
<dbReference type="InterPro" id="IPR015865">
    <property type="entry name" value="Riboflavin_kinase_bac/euk"/>
</dbReference>
<keyword evidence="14" id="KW-0418">Kinase</keyword>
<dbReference type="GO" id="GO:0009231">
    <property type="term" value="P:riboflavin biosynthetic process"/>
    <property type="evidence" value="ECO:0007669"/>
    <property type="project" value="InterPro"/>
</dbReference>
<sequence>MAIDSPSTSSTTTALTSTSTYRTSRPSIVGPPSPLYLGSPYPIRLRGRVCRGFGRGGKDLGCPTANLPDDEDEDEGNSKDERDGGSKTITNGNRSGGRKKKTGVQAMKGKVDTGVFYGFARVLPSDPSSSPQPKVSNDVHPMVMSLGLNPFYKNERLSAEIHIMHEYEQDFYGMEMKVLVLGYIRPELDYVSREALIEDINTDKSVALNSLARPDYAVFEKDEFFYRDDIYGENDMDELEVQLEQNQEGEGEANGSQGKL</sequence>
<reference evidence="14" key="1">
    <citation type="submission" date="2022-08" db="EMBL/GenBank/DDBJ databases">
        <authorList>
            <consortium name="DOE Joint Genome Institute"/>
            <person name="Min B."/>
            <person name="Riley R."/>
            <person name="Sierra-Patev S."/>
            <person name="Naranjo-Ortiz M."/>
            <person name="Looney B."/>
            <person name="Konkel Z."/>
            <person name="Slot J.C."/>
            <person name="Sakamoto Y."/>
            <person name="Steenwyk J.L."/>
            <person name="Rokas A."/>
            <person name="Carro J."/>
            <person name="Camarero S."/>
            <person name="Ferreira P."/>
            <person name="Molpeceres G."/>
            <person name="Ruiz-Duenas F.J."/>
            <person name="Serrano A."/>
            <person name="Henrissat B."/>
            <person name="Drula E."/>
            <person name="Hughes K.W."/>
            <person name="Mata J.L."/>
            <person name="Ishikawa N.K."/>
            <person name="Vargas-Isla R."/>
            <person name="Ushijima S."/>
            <person name="Smith C.A."/>
            <person name="Ahrendt S."/>
            <person name="Andreopoulos W."/>
            <person name="He G."/>
            <person name="Labutti K."/>
            <person name="Lipzen A."/>
            <person name="Ng V."/>
            <person name="Sandor L."/>
            <person name="Barry K."/>
            <person name="Martinez A.T."/>
            <person name="Xiao Y."/>
            <person name="Gibbons J.G."/>
            <person name="Terashima K."/>
            <person name="Hibbett D.S."/>
            <person name="Grigoriev I.V."/>
        </authorList>
    </citation>
    <scope>NUCLEOTIDE SEQUENCE</scope>
    <source>
        <strain evidence="14">TFB9207</strain>
    </source>
</reference>
<evidence type="ECO:0000256" key="4">
    <source>
        <dbReference type="ARBA" id="ARBA00012105"/>
    </source>
</evidence>
<feature type="domain" description="Riboflavin kinase" evidence="13">
    <location>
        <begin position="36"/>
        <end position="212"/>
    </location>
</feature>
<evidence type="ECO:0000313" key="15">
    <source>
        <dbReference type="Proteomes" id="UP001163846"/>
    </source>
</evidence>
<evidence type="ECO:0000256" key="2">
    <source>
        <dbReference type="ARBA" id="ARBA00005201"/>
    </source>
</evidence>
<gene>
    <name evidence="14" type="ORF">F5878DRAFT_660564</name>
</gene>
<feature type="compositionally biased region" description="Low complexity" evidence="12">
    <location>
        <begin position="1"/>
        <end position="27"/>
    </location>
</feature>
<dbReference type="Pfam" id="PF01687">
    <property type="entry name" value="Flavokinase"/>
    <property type="match status" value="1"/>
</dbReference>
<name>A0AA38PA62_9AGAR</name>
<dbReference type="GO" id="GO:0005524">
    <property type="term" value="F:ATP binding"/>
    <property type="evidence" value="ECO:0007669"/>
    <property type="project" value="UniProtKB-KW"/>
</dbReference>
<keyword evidence="7" id="KW-0288">FMN</keyword>